<evidence type="ECO:0000313" key="1">
    <source>
        <dbReference type="EMBL" id="QXE07275.1"/>
    </source>
</evidence>
<gene>
    <name evidence="1" type="ORF">BJG93_36325</name>
</gene>
<evidence type="ECO:0000313" key="2">
    <source>
        <dbReference type="Proteomes" id="UP000179860"/>
    </source>
</evidence>
<protein>
    <submittedName>
        <fullName evidence="1">Uncharacterized protein</fullName>
    </submittedName>
</protein>
<dbReference type="AlphaFoldDB" id="A0A8F4QIY3"/>
<keyword evidence="2" id="KW-1185">Reference proteome</keyword>
<organism evidence="1 2">
    <name type="scientific">Paraburkholderia sprentiae WSM5005</name>
    <dbReference type="NCBI Taxonomy" id="754502"/>
    <lineage>
        <taxon>Bacteria</taxon>
        <taxon>Pseudomonadati</taxon>
        <taxon>Pseudomonadota</taxon>
        <taxon>Betaproteobacteria</taxon>
        <taxon>Burkholderiales</taxon>
        <taxon>Burkholderiaceae</taxon>
        <taxon>Paraburkholderia</taxon>
    </lineage>
</organism>
<accession>A0A8F4QIY3</accession>
<dbReference type="KEGG" id="pspw:BJG93_36325"/>
<dbReference type="Proteomes" id="UP000179860">
    <property type="component" value="Chromosome 2"/>
</dbReference>
<dbReference type="RefSeq" id="WP_167544169.1">
    <property type="nucleotide sequence ID" value="NZ_CP017562.2"/>
</dbReference>
<name>A0A8F4QIY3_9BURK</name>
<proteinExistence type="predicted"/>
<reference evidence="1" key="1">
    <citation type="submission" date="2016-09" db="EMBL/GenBank/DDBJ databases">
        <title>The Complete Genome of Burkholderia sprentiae wsm5005.</title>
        <authorList>
            <person name="De Meyer S."/>
            <person name="Wang P."/>
            <person name="Terpolilli J."/>
        </authorList>
    </citation>
    <scope>NUCLEOTIDE SEQUENCE [LARGE SCALE GENOMIC DNA]</scope>
    <source>
        <strain evidence="1">WSM5005</strain>
    </source>
</reference>
<dbReference type="EMBL" id="CP017562">
    <property type="protein sequence ID" value="QXE07275.1"/>
    <property type="molecule type" value="Genomic_DNA"/>
</dbReference>
<sequence>MQFGLLLSQFPRVQEARAHYDGLLVLHTREPHSFVAFCRRLMSRTWRSV</sequence>